<dbReference type="Pfam" id="PF08002">
    <property type="entry name" value="DUF1697"/>
    <property type="match status" value="1"/>
</dbReference>
<proteinExistence type="predicted"/>
<dbReference type="Gene3D" id="3.30.70.1260">
    <property type="entry name" value="bacterial protein sp0830 like"/>
    <property type="match status" value="1"/>
</dbReference>
<reference evidence="2 3" key="1">
    <citation type="submission" date="2018-06" db="EMBL/GenBank/DDBJ databases">
        <authorList>
            <consortium name="Pathogen Informatics"/>
            <person name="Doyle S."/>
        </authorList>
    </citation>
    <scope>NUCLEOTIDE SEQUENCE [LARGE SCALE GENOMIC DNA]</scope>
    <source>
        <strain evidence="2 3">NCTC12360</strain>
    </source>
</reference>
<accession>A0A376GVH7</accession>
<dbReference type="InterPro" id="IPR012545">
    <property type="entry name" value="DUF1697"/>
</dbReference>
<dbReference type="OrthoDB" id="9806494at2"/>
<dbReference type="SUPFAM" id="SSF160379">
    <property type="entry name" value="SP0830-like"/>
    <property type="match status" value="1"/>
</dbReference>
<dbReference type="EMBL" id="UFYW01000001">
    <property type="protein sequence ID" value="STD82547.1"/>
    <property type="molecule type" value="Genomic_DNA"/>
</dbReference>
<organism evidence="2 3">
    <name type="scientific">Enterococcus gallinarum</name>
    <dbReference type="NCBI Taxonomy" id="1353"/>
    <lineage>
        <taxon>Bacteria</taxon>
        <taxon>Bacillati</taxon>
        <taxon>Bacillota</taxon>
        <taxon>Bacilli</taxon>
        <taxon>Lactobacillales</taxon>
        <taxon>Enterococcaceae</taxon>
        <taxon>Enterococcus</taxon>
    </lineage>
</organism>
<keyword evidence="3" id="KW-1185">Reference proteome</keyword>
<dbReference type="PANTHER" id="PTHR36439:SF1">
    <property type="entry name" value="DUF1697 DOMAIN-CONTAINING PROTEIN"/>
    <property type="match status" value="1"/>
</dbReference>
<dbReference type="AlphaFoldDB" id="A0A376GVH7"/>
<protein>
    <submittedName>
        <fullName evidence="1">DUF1697 domain-containing protein</fullName>
    </submittedName>
    <submittedName>
        <fullName evidence="2">Uncharacterized protein conserved in bacteria</fullName>
    </submittedName>
</protein>
<dbReference type="Proteomes" id="UP001183682">
    <property type="component" value="Unassembled WGS sequence"/>
</dbReference>
<evidence type="ECO:0000313" key="1">
    <source>
        <dbReference type="EMBL" id="MDT2691208.1"/>
    </source>
</evidence>
<dbReference type="Gene3D" id="3.30.70.1280">
    <property type="entry name" value="SP0830-like domains"/>
    <property type="match status" value="1"/>
</dbReference>
<sequence>MDRYVALLRGINVGGKNKLSMSELKEELKKDEFTDVVTYLNSGNVIFSSNREDPQILANKMRTRIKLGFELDIPIHVVLQAKLKELLANAPEWWGDENKEIYDNVIFMMKPLSFEVLLTEIGEPKADFERVYPYKDIVFWSFIRKEHQKTNWWAKTAKPKVKDQLTIRTANTVRKIVDM</sequence>
<name>A0A376GVH7_ENTGA</name>
<gene>
    <name evidence="2" type="ORF">NCTC12360_00976</name>
    <name evidence="1" type="ORF">P7E30_13610</name>
</gene>
<dbReference type="Proteomes" id="UP000254807">
    <property type="component" value="Unassembled WGS sequence"/>
</dbReference>
<evidence type="ECO:0000313" key="3">
    <source>
        <dbReference type="Proteomes" id="UP000254807"/>
    </source>
</evidence>
<evidence type="ECO:0000313" key="2">
    <source>
        <dbReference type="EMBL" id="STD82547.1"/>
    </source>
</evidence>
<dbReference type="PANTHER" id="PTHR36439">
    <property type="entry name" value="BLL4334 PROTEIN"/>
    <property type="match status" value="1"/>
</dbReference>
<dbReference type="EMBL" id="JARPZN010000011">
    <property type="protein sequence ID" value="MDT2691208.1"/>
    <property type="molecule type" value="Genomic_DNA"/>
</dbReference>
<dbReference type="RefSeq" id="WP_060814858.1">
    <property type="nucleotide sequence ID" value="NZ_JAMXHF010000002.1"/>
</dbReference>
<reference evidence="1" key="2">
    <citation type="submission" date="2023-03" db="EMBL/GenBank/DDBJ databases">
        <authorList>
            <person name="Shen W."/>
            <person name="Cai J."/>
        </authorList>
    </citation>
    <scope>NUCLEOTIDE SEQUENCE</scope>
    <source>
        <strain evidence="1">K69-2</strain>
    </source>
</reference>
<dbReference type="PIRSF" id="PIRSF008502">
    <property type="entry name" value="UCP008502"/>
    <property type="match status" value="1"/>
</dbReference>